<dbReference type="Gene3D" id="3.40.50.10380">
    <property type="entry name" value="Malic enzyme, N-terminal domain"/>
    <property type="match status" value="1"/>
</dbReference>
<feature type="binding site" evidence="6">
    <location>
        <position position="285"/>
    </location>
    <ligand>
        <name>(S)-malate</name>
        <dbReference type="ChEBI" id="CHEBI:15589"/>
    </ligand>
</feature>
<dbReference type="PANTHER" id="PTHR43237">
    <property type="entry name" value="NADP-DEPENDENT MALIC ENZYME"/>
    <property type="match status" value="1"/>
</dbReference>
<dbReference type="SUPFAM" id="SSF53223">
    <property type="entry name" value="Aminoacid dehydrogenase-like, N-terminal domain"/>
    <property type="match status" value="1"/>
</dbReference>
<feature type="domain" description="Malic enzyme NAD-binding" evidence="8">
    <location>
        <begin position="160"/>
        <end position="383"/>
    </location>
</feature>
<comment type="caution">
    <text evidence="10">The sequence shown here is derived from an EMBL/GenBank/DDBJ whole genome shotgun (WGS) entry which is preliminary data.</text>
</comment>
<evidence type="ECO:0000259" key="8">
    <source>
        <dbReference type="SMART" id="SM00919"/>
    </source>
</evidence>
<dbReference type="InterPro" id="IPR051674">
    <property type="entry name" value="Malate_Decarboxylase"/>
</dbReference>
<dbReference type="InterPro" id="IPR046346">
    <property type="entry name" value="Aminoacid_DH-like_N_sf"/>
</dbReference>
<evidence type="ECO:0000313" key="10">
    <source>
        <dbReference type="EMBL" id="RGX24604.1"/>
    </source>
</evidence>
<dbReference type="InterPro" id="IPR045213">
    <property type="entry name" value="Malic_NAD-bd_bact_type"/>
</dbReference>
<dbReference type="InterPro" id="IPR015884">
    <property type="entry name" value="Malic_enzyme_CS"/>
</dbReference>
<dbReference type="InterPro" id="IPR012302">
    <property type="entry name" value="Malic_NAD-bd"/>
</dbReference>
<dbReference type="PIRSF" id="PIRSF000106">
    <property type="entry name" value="ME"/>
    <property type="match status" value="1"/>
</dbReference>
<keyword evidence="3 7" id="KW-0479">Metal-binding</keyword>
<evidence type="ECO:0000256" key="3">
    <source>
        <dbReference type="ARBA" id="ARBA00022723"/>
    </source>
</evidence>
<proteinExistence type="inferred from homology"/>
<dbReference type="SUPFAM" id="SSF51735">
    <property type="entry name" value="NAD(P)-binding Rossmann-fold domains"/>
    <property type="match status" value="1"/>
</dbReference>
<name>A0A413F9G1_9FIRM</name>
<dbReference type="Pfam" id="PF00390">
    <property type="entry name" value="malic"/>
    <property type="match status" value="1"/>
</dbReference>
<dbReference type="SMART" id="SM01274">
    <property type="entry name" value="malic"/>
    <property type="match status" value="1"/>
</dbReference>
<comment type="cofactor">
    <cofactor evidence="1">
        <name>Mn(2+)</name>
        <dbReference type="ChEBI" id="CHEBI:29035"/>
    </cofactor>
</comment>
<feature type="active site" description="Proton acceptor" evidence="5">
    <location>
        <position position="91"/>
    </location>
</feature>
<comment type="cofactor">
    <cofactor evidence="7">
        <name>Mg(2+)</name>
        <dbReference type="ChEBI" id="CHEBI:18420"/>
    </cofactor>
    <cofactor evidence="7">
        <name>Mn(2+)</name>
        <dbReference type="ChEBI" id="CHEBI:29035"/>
    </cofactor>
    <text evidence="7">Divalent metal cations. Prefers magnesium or manganese.</text>
</comment>
<dbReference type="RefSeq" id="WP_007719645.1">
    <property type="nucleotide sequence ID" value="NZ_JAWRJJ010000043.1"/>
</dbReference>
<protein>
    <submittedName>
        <fullName evidence="10">NADP-dependent malic enzyme</fullName>
    </submittedName>
</protein>
<dbReference type="Pfam" id="PF03949">
    <property type="entry name" value="Malic_M"/>
    <property type="match status" value="1"/>
</dbReference>
<feature type="active site" description="Proton donor" evidence="5">
    <location>
        <position position="36"/>
    </location>
</feature>
<dbReference type="GO" id="GO:0004470">
    <property type="term" value="F:malic enzyme activity"/>
    <property type="evidence" value="ECO:0007669"/>
    <property type="project" value="InterPro"/>
</dbReference>
<dbReference type="PROSITE" id="PS00331">
    <property type="entry name" value="MALIC_ENZYMES"/>
    <property type="match status" value="1"/>
</dbReference>
<dbReference type="FunFam" id="3.40.50.720:FF:000095">
    <property type="entry name" value="NADP-dependent malic enzyme"/>
    <property type="match status" value="1"/>
</dbReference>
<evidence type="ECO:0000256" key="7">
    <source>
        <dbReference type="PIRSR" id="PIRSR000106-3"/>
    </source>
</evidence>
<dbReference type="GO" id="GO:0016616">
    <property type="term" value="F:oxidoreductase activity, acting on the CH-OH group of donors, NAD or NADP as acceptor"/>
    <property type="evidence" value="ECO:0007669"/>
    <property type="project" value="InterPro"/>
</dbReference>
<evidence type="ECO:0000256" key="1">
    <source>
        <dbReference type="ARBA" id="ARBA00001936"/>
    </source>
</evidence>
<dbReference type="GO" id="GO:0051287">
    <property type="term" value="F:NAD binding"/>
    <property type="evidence" value="ECO:0007669"/>
    <property type="project" value="InterPro"/>
</dbReference>
<dbReference type="OrthoDB" id="9805787at2"/>
<dbReference type="InterPro" id="IPR001891">
    <property type="entry name" value="Malic_OxRdtase"/>
</dbReference>
<comment type="similarity">
    <text evidence="2">Belongs to the malic enzymes family.</text>
</comment>
<feature type="domain" description="Malic enzyme N-terminal" evidence="9">
    <location>
        <begin position="15"/>
        <end position="148"/>
    </location>
</feature>
<dbReference type="Proteomes" id="UP000283880">
    <property type="component" value="Unassembled WGS sequence"/>
</dbReference>
<dbReference type="AlphaFoldDB" id="A0A413F9G1"/>
<feature type="binding site" evidence="6">
    <location>
        <position position="315"/>
    </location>
    <ligand>
        <name>(S)-malate</name>
        <dbReference type="ChEBI" id="CHEBI:15589"/>
    </ligand>
</feature>
<evidence type="ECO:0000256" key="5">
    <source>
        <dbReference type="PIRSR" id="PIRSR000106-1"/>
    </source>
</evidence>
<keyword evidence="4" id="KW-0560">Oxidoreductase</keyword>
<dbReference type="InterPro" id="IPR036291">
    <property type="entry name" value="NAD(P)-bd_dom_sf"/>
</dbReference>
<evidence type="ECO:0000313" key="11">
    <source>
        <dbReference type="Proteomes" id="UP000283880"/>
    </source>
</evidence>
<evidence type="ECO:0000256" key="2">
    <source>
        <dbReference type="ARBA" id="ARBA00008785"/>
    </source>
</evidence>
<dbReference type="Gene3D" id="3.40.50.720">
    <property type="entry name" value="NAD(P)-binding Rossmann-like Domain"/>
    <property type="match status" value="1"/>
</dbReference>
<dbReference type="GO" id="GO:0046872">
    <property type="term" value="F:metal ion binding"/>
    <property type="evidence" value="ECO:0007669"/>
    <property type="project" value="UniProtKB-KW"/>
</dbReference>
<dbReference type="EMBL" id="QSBM01000021">
    <property type="protein sequence ID" value="RGX24604.1"/>
    <property type="molecule type" value="Genomic_DNA"/>
</dbReference>
<dbReference type="InterPro" id="IPR037062">
    <property type="entry name" value="Malic_N_dom_sf"/>
</dbReference>
<evidence type="ECO:0000256" key="6">
    <source>
        <dbReference type="PIRSR" id="PIRSR000106-2"/>
    </source>
</evidence>
<organism evidence="10 11">
    <name type="scientific">Enterocloster asparagiformis</name>
    <dbReference type="NCBI Taxonomy" id="333367"/>
    <lineage>
        <taxon>Bacteria</taxon>
        <taxon>Bacillati</taxon>
        <taxon>Bacillota</taxon>
        <taxon>Clostridia</taxon>
        <taxon>Lachnospirales</taxon>
        <taxon>Lachnospiraceae</taxon>
        <taxon>Enterocloster</taxon>
    </lineage>
</organism>
<feature type="binding site" evidence="7">
    <location>
        <position position="159"/>
    </location>
    <ligand>
        <name>a divalent metal cation</name>
        <dbReference type="ChEBI" id="CHEBI:60240"/>
    </ligand>
</feature>
<dbReference type="PANTHER" id="PTHR43237:SF4">
    <property type="entry name" value="NADP-DEPENDENT MALIC ENZYME"/>
    <property type="match status" value="1"/>
</dbReference>
<dbReference type="CDD" id="cd05311">
    <property type="entry name" value="NAD_bind_2_malic_enz"/>
    <property type="match status" value="1"/>
</dbReference>
<gene>
    <name evidence="10" type="ORF">DWV29_22845</name>
</gene>
<evidence type="ECO:0000259" key="9">
    <source>
        <dbReference type="SMART" id="SM01274"/>
    </source>
</evidence>
<feature type="binding site" evidence="7">
    <location>
        <position position="133"/>
    </location>
    <ligand>
        <name>a divalent metal cation</name>
        <dbReference type="ChEBI" id="CHEBI:60240"/>
    </ligand>
</feature>
<evidence type="ECO:0000256" key="4">
    <source>
        <dbReference type="ARBA" id="ARBA00023002"/>
    </source>
</evidence>
<feature type="binding site" evidence="7">
    <location>
        <position position="134"/>
    </location>
    <ligand>
        <name>a divalent metal cation</name>
        <dbReference type="ChEBI" id="CHEBI:60240"/>
    </ligand>
</feature>
<sequence>MDYYEEALKIHEKAGGKLEIVSKVPVKTRDDMSLAYTPGVARPCMEISNDGRAAYRYTAKRNLVAVVSDGTAVLGLGDIGGQASMPVMEGKAILFKNFGGVDAFPICLDTKDTEEIIQTVKNIAPTFGGINLEDICSPKCFEIEKRLEEELDIPVFHDDQHGTAIVVTAALYNALKVVDKKIDQVRVVLSGPGAAGTAIVKMLFAAGVRHMIVCDENGILYRGKEGLKGHKVMLSETTNEEMRKGWLADAVVGADVFVGVSKPGVLTKEMVQTMGRDPIVFAMANPVPEIMYDEAVEAGVKVMGTGRSDFPNQINNVLAFPGIFRGALDAGARDINYEMKVAAASAIAELVEPEKLCPEYVIPSVFDERVAPHVAKRVAEAAVRSGAVRE</sequence>
<accession>A0A413F9G1</accession>
<dbReference type="SMART" id="SM00919">
    <property type="entry name" value="Malic_M"/>
    <property type="match status" value="1"/>
</dbReference>
<dbReference type="InterPro" id="IPR012301">
    <property type="entry name" value="Malic_N_dom"/>
</dbReference>
<dbReference type="FunFam" id="3.40.50.10380:FF:000003">
    <property type="entry name" value="NADP-dependent malic enzyme"/>
    <property type="match status" value="1"/>
</dbReference>
<reference evidence="10 11" key="1">
    <citation type="submission" date="2018-08" db="EMBL/GenBank/DDBJ databases">
        <title>A genome reference for cultivated species of the human gut microbiota.</title>
        <authorList>
            <person name="Zou Y."/>
            <person name="Xue W."/>
            <person name="Luo G."/>
        </authorList>
    </citation>
    <scope>NUCLEOTIDE SEQUENCE [LARGE SCALE GENOMIC DNA]</scope>
    <source>
        <strain evidence="10 11">AF04-15</strain>
    </source>
</reference>